<comment type="similarity">
    <text evidence="2">Belongs to the DoxX family.</text>
</comment>
<dbReference type="InterPro" id="IPR051907">
    <property type="entry name" value="DoxX-like_oxidoreductase"/>
</dbReference>
<evidence type="ECO:0000256" key="7">
    <source>
        <dbReference type="SAM" id="Phobius"/>
    </source>
</evidence>
<evidence type="ECO:0000256" key="4">
    <source>
        <dbReference type="ARBA" id="ARBA00022692"/>
    </source>
</evidence>
<evidence type="ECO:0000256" key="5">
    <source>
        <dbReference type="ARBA" id="ARBA00022989"/>
    </source>
</evidence>
<dbReference type="InterPro" id="IPR032808">
    <property type="entry name" value="DoxX"/>
</dbReference>
<dbReference type="PANTHER" id="PTHR33452">
    <property type="entry name" value="OXIDOREDUCTASE CATD-RELATED"/>
    <property type="match status" value="1"/>
</dbReference>
<proteinExistence type="inferred from homology"/>
<feature type="transmembrane region" description="Helical" evidence="7">
    <location>
        <begin position="52"/>
        <end position="72"/>
    </location>
</feature>
<keyword evidence="5 7" id="KW-1133">Transmembrane helix</keyword>
<sequence>MSYKSALSLIRVLVGLLFVAHGTQLLFGWFGGDGLAGTIKLTETLGLRPAPFWGLLAALGQFGGGLLLLLGLLHPLGALAVMGAMLVAILKVHLTHGFWIASGGLEYALLLFLLAGILGLAGPGSYALDNRLSLRLPRPLSFWAGLAAMILVIGIGIASSSTA</sequence>
<feature type="transmembrane region" description="Helical" evidence="7">
    <location>
        <begin position="140"/>
        <end position="159"/>
    </location>
</feature>
<evidence type="ECO:0008006" key="10">
    <source>
        <dbReference type="Google" id="ProtNLM"/>
    </source>
</evidence>
<evidence type="ECO:0000313" key="9">
    <source>
        <dbReference type="Proteomes" id="UP000654345"/>
    </source>
</evidence>
<dbReference type="Proteomes" id="UP000654345">
    <property type="component" value="Unassembled WGS sequence"/>
</dbReference>
<feature type="transmembrane region" description="Helical" evidence="7">
    <location>
        <begin position="107"/>
        <end position="128"/>
    </location>
</feature>
<dbReference type="RefSeq" id="WP_201371813.1">
    <property type="nucleotide sequence ID" value="NZ_BNJG01000001.1"/>
</dbReference>
<evidence type="ECO:0000256" key="2">
    <source>
        <dbReference type="ARBA" id="ARBA00006679"/>
    </source>
</evidence>
<gene>
    <name evidence="8" type="ORF">KSB_36700</name>
</gene>
<evidence type="ECO:0000256" key="6">
    <source>
        <dbReference type="ARBA" id="ARBA00023136"/>
    </source>
</evidence>
<comment type="caution">
    <text evidence="8">The sequence shown here is derived from an EMBL/GenBank/DDBJ whole genome shotgun (WGS) entry which is preliminary data.</text>
</comment>
<dbReference type="EMBL" id="BNJG01000001">
    <property type="protein sequence ID" value="GHO55195.1"/>
    <property type="molecule type" value="Genomic_DNA"/>
</dbReference>
<dbReference type="PANTHER" id="PTHR33452:SF1">
    <property type="entry name" value="INNER MEMBRANE PROTEIN YPHA-RELATED"/>
    <property type="match status" value="1"/>
</dbReference>
<dbReference type="Pfam" id="PF07681">
    <property type="entry name" value="DoxX"/>
    <property type="match status" value="1"/>
</dbReference>
<keyword evidence="6 7" id="KW-0472">Membrane</keyword>
<evidence type="ECO:0000313" key="8">
    <source>
        <dbReference type="EMBL" id="GHO55195.1"/>
    </source>
</evidence>
<protein>
    <recommendedName>
        <fullName evidence="10">DoxX family protein</fullName>
    </recommendedName>
</protein>
<evidence type="ECO:0000256" key="1">
    <source>
        <dbReference type="ARBA" id="ARBA00004651"/>
    </source>
</evidence>
<keyword evidence="4 7" id="KW-0812">Transmembrane</keyword>
<name>A0ABQ3US56_9CHLR</name>
<feature type="transmembrane region" description="Helical" evidence="7">
    <location>
        <begin position="79"/>
        <end position="101"/>
    </location>
</feature>
<organism evidence="8 9">
    <name type="scientific">Ktedonobacter robiniae</name>
    <dbReference type="NCBI Taxonomy" id="2778365"/>
    <lineage>
        <taxon>Bacteria</taxon>
        <taxon>Bacillati</taxon>
        <taxon>Chloroflexota</taxon>
        <taxon>Ktedonobacteria</taxon>
        <taxon>Ktedonobacterales</taxon>
        <taxon>Ktedonobacteraceae</taxon>
        <taxon>Ktedonobacter</taxon>
    </lineage>
</organism>
<accession>A0ABQ3US56</accession>
<reference evidence="8 9" key="1">
    <citation type="journal article" date="2021" name="Int. J. Syst. Evol. Microbiol.">
        <title>Reticulibacter mediterranei gen. nov., sp. nov., within the new family Reticulibacteraceae fam. nov., and Ktedonospora formicarum gen. nov., sp. nov., Ktedonobacter robiniae sp. nov., Dictyobacter formicarum sp. nov. and Dictyobacter arantiisoli sp. nov., belonging to the class Ktedonobacteria.</title>
        <authorList>
            <person name="Yabe S."/>
            <person name="Zheng Y."/>
            <person name="Wang C.M."/>
            <person name="Sakai Y."/>
            <person name="Abe K."/>
            <person name="Yokota A."/>
            <person name="Donadio S."/>
            <person name="Cavaletti L."/>
            <person name="Monciardini P."/>
        </authorList>
    </citation>
    <scope>NUCLEOTIDE SEQUENCE [LARGE SCALE GENOMIC DNA]</scope>
    <source>
        <strain evidence="8 9">SOSP1-30</strain>
    </source>
</reference>
<evidence type="ECO:0000256" key="3">
    <source>
        <dbReference type="ARBA" id="ARBA00022475"/>
    </source>
</evidence>
<comment type="subcellular location">
    <subcellularLocation>
        <location evidence="1">Cell membrane</location>
        <topology evidence="1">Multi-pass membrane protein</topology>
    </subcellularLocation>
</comment>
<keyword evidence="3" id="KW-1003">Cell membrane</keyword>
<feature type="transmembrane region" description="Helical" evidence="7">
    <location>
        <begin position="12"/>
        <end position="32"/>
    </location>
</feature>
<keyword evidence="9" id="KW-1185">Reference proteome</keyword>